<reference evidence="1" key="1">
    <citation type="submission" date="2023-03" db="EMBL/GenBank/DDBJ databases">
        <title>Massive genome expansion in bonnet fungi (Mycena s.s.) driven by repeated elements and novel gene families across ecological guilds.</title>
        <authorList>
            <consortium name="Lawrence Berkeley National Laboratory"/>
            <person name="Harder C.B."/>
            <person name="Miyauchi S."/>
            <person name="Viragh M."/>
            <person name="Kuo A."/>
            <person name="Thoen E."/>
            <person name="Andreopoulos B."/>
            <person name="Lu D."/>
            <person name="Skrede I."/>
            <person name="Drula E."/>
            <person name="Henrissat B."/>
            <person name="Morin E."/>
            <person name="Kohler A."/>
            <person name="Barry K."/>
            <person name="LaButti K."/>
            <person name="Morin E."/>
            <person name="Salamov A."/>
            <person name="Lipzen A."/>
            <person name="Mereny Z."/>
            <person name="Hegedus B."/>
            <person name="Baldrian P."/>
            <person name="Stursova M."/>
            <person name="Weitz H."/>
            <person name="Taylor A."/>
            <person name="Grigoriev I.V."/>
            <person name="Nagy L.G."/>
            <person name="Martin F."/>
            <person name="Kauserud H."/>
        </authorList>
    </citation>
    <scope>NUCLEOTIDE SEQUENCE</scope>
    <source>
        <strain evidence="1">CBHHK067</strain>
    </source>
</reference>
<protein>
    <submittedName>
        <fullName evidence="1">Uncharacterized protein</fullName>
    </submittedName>
</protein>
<comment type="caution">
    <text evidence="1">The sequence shown here is derived from an EMBL/GenBank/DDBJ whole genome shotgun (WGS) entry which is preliminary data.</text>
</comment>
<dbReference type="AlphaFoldDB" id="A0AAD7FPM2"/>
<dbReference type="Proteomes" id="UP001221757">
    <property type="component" value="Unassembled WGS sequence"/>
</dbReference>
<gene>
    <name evidence="1" type="ORF">B0H17DRAFT_1149598</name>
</gene>
<evidence type="ECO:0000313" key="2">
    <source>
        <dbReference type="Proteomes" id="UP001221757"/>
    </source>
</evidence>
<proteinExistence type="predicted"/>
<sequence length="177" mass="20092">MPPALLKDIKSAIALLAKDKLDLQLPVGGQNTDTCKAFMMTMHKNFPGLQNYERSWALTILLTAHLKNTRAQLGEVKKNKKTCGYCRCSGQWQLNANDEHLKSEHYNTHNTNCTNYQARKFGVPTRALNAIPEAPQSIWHLPEGSLIFSHLLERSLNLIWHLPERSLNWSGTFPKEA</sequence>
<evidence type="ECO:0000313" key="1">
    <source>
        <dbReference type="EMBL" id="KAJ7635921.1"/>
    </source>
</evidence>
<keyword evidence="2" id="KW-1185">Reference proteome</keyword>
<dbReference type="EMBL" id="JARKIE010000464">
    <property type="protein sequence ID" value="KAJ7635921.1"/>
    <property type="molecule type" value="Genomic_DNA"/>
</dbReference>
<organism evidence="1 2">
    <name type="scientific">Mycena rosella</name>
    <name type="common">Pink bonnet</name>
    <name type="synonym">Agaricus rosellus</name>
    <dbReference type="NCBI Taxonomy" id="1033263"/>
    <lineage>
        <taxon>Eukaryota</taxon>
        <taxon>Fungi</taxon>
        <taxon>Dikarya</taxon>
        <taxon>Basidiomycota</taxon>
        <taxon>Agaricomycotina</taxon>
        <taxon>Agaricomycetes</taxon>
        <taxon>Agaricomycetidae</taxon>
        <taxon>Agaricales</taxon>
        <taxon>Marasmiineae</taxon>
        <taxon>Mycenaceae</taxon>
        <taxon>Mycena</taxon>
    </lineage>
</organism>
<accession>A0AAD7FPM2</accession>
<name>A0AAD7FPM2_MYCRO</name>